<feature type="region of interest" description="Disordered" evidence="3">
    <location>
        <begin position="406"/>
        <end position="478"/>
    </location>
</feature>
<protein>
    <recommendedName>
        <fullName evidence="4">ENT domain-containing protein</fullName>
    </recommendedName>
</protein>
<dbReference type="SMART" id="SM00743">
    <property type="entry name" value="Agenet"/>
    <property type="match status" value="1"/>
</dbReference>
<evidence type="ECO:0000313" key="5">
    <source>
        <dbReference type="EMBL" id="JAG96373.1"/>
    </source>
</evidence>
<dbReference type="EMBL" id="GCKF01037663">
    <property type="protein sequence ID" value="JAG96373.1"/>
    <property type="molecule type" value="Transcribed_RNA"/>
</dbReference>
<dbReference type="SUPFAM" id="SSF158639">
    <property type="entry name" value="ENT-like"/>
    <property type="match status" value="1"/>
</dbReference>
<evidence type="ECO:0000256" key="3">
    <source>
        <dbReference type="SAM" id="MobiDB-lite"/>
    </source>
</evidence>
<feature type="region of interest" description="Disordered" evidence="3">
    <location>
        <begin position="212"/>
        <end position="241"/>
    </location>
</feature>
<dbReference type="PROSITE" id="PS51138">
    <property type="entry name" value="ENT"/>
    <property type="match status" value="1"/>
</dbReference>
<dbReference type="PANTHER" id="PTHR33432:SF27">
    <property type="entry name" value="PROTEIN EMSY-LIKE 3"/>
    <property type="match status" value="1"/>
</dbReference>
<keyword evidence="2" id="KW-0539">Nucleus</keyword>
<feature type="compositionally biased region" description="Polar residues" evidence="3">
    <location>
        <begin position="430"/>
        <end position="440"/>
    </location>
</feature>
<dbReference type="GO" id="GO:0050832">
    <property type="term" value="P:defense response to fungus"/>
    <property type="evidence" value="ECO:0007669"/>
    <property type="project" value="InterPro"/>
</dbReference>
<evidence type="ECO:0000256" key="2">
    <source>
        <dbReference type="ARBA" id="ARBA00023242"/>
    </source>
</evidence>
<reference evidence="5" key="1">
    <citation type="submission" date="2015-03" db="EMBL/GenBank/DDBJ databases">
        <title>A transcriptome of Araucaria cunninghamii, an australian fine timber species.</title>
        <authorList>
            <person name="Jing Yi C.J.Y."/>
            <person name="Yin San L.Y.S."/>
            <person name="Abdul Karim S.S."/>
            <person name="Wan Azmi N.N."/>
            <person name="Hercus R.R."/>
            <person name="Croft L.L."/>
        </authorList>
    </citation>
    <scope>NUCLEOTIDE SEQUENCE</scope>
    <source>
        <strain evidence="5">MI0301</strain>
        <tissue evidence="5">Leaf</tissue>
    </source>
</reference>
<organism evidence="5">
    <name type="scientific">Araucaria cunninghamii</name>
    <name type="common">Hoop pine</name>
    <name type="synonym">Moreton Bay pine</name>
    <dbReference type="NCBI Taxonomy" id="56994"/>
    <lineage>
        <taxon>Eukaryota</taxon>
        <taxon>Viridiplantae</taxon>
        <taxon>Streptophyta</taxon>
        <taxon>Embryophyta</taxon>
        <taxon>Tracheophyta</taxon>
        <taxon>Spermatophyta</taxon>
        <taxon>Pinopsida</taxon>
        <taxon>Pinidae</taxon>
        <taxon>Conifers II</taxon>
        <taxon>Araucariales</taxon>
        <taxon>Araucariaceae</taxon>
        <taxon>Araucaria</taxon>
    </lineage>
</organism>
<feature type="compositionally biased region" description="Polar residues" evidence="3">
    <location>
        <begin position="118"/>
        <end position="131"/>
    </location>
</feature>
<comment type="subcellular location">
    <subcellularLocation>
        <location evidence="1">Nucleus</location>
    </subcellularLocation>
</comment>
<dbReference type="InterPro" id="IPR005491">
    <property type="entry name" value="ENT_dom"/>
</dbReference>
<evidence type="ECO:0000256" key="1">
    <source>
        <dbReference type="ARBA" id="ARBA00004123"/>
    </source>
</evidence>
<accession>A0A0D6R266</accession>
<evidence type="ECO:0000259" key="4">
    <source>
        <dbReference type="PROSITE" id="PS51138"/>
    </source>
</evidence>
<feature type="region of interest" description="Disordered" evidence="3">
    <location>
        <begin position="1"/>
        <end position="44"/>
    </location>
</feature>
<dbReference type="GO" id="GO:0005634">
    <property type="term" value="C:nucleus"/>
    <property type="evidence" value="ECO:0007669"/>
    <property type="project" value="UniProtKB-SubCell"/>
</dbReference>
<name>A0A0D6R266_ARACU</name>
<dbReference type="Gene3D" id="1.10.1240.40">
    <property type="entry name" value="ENT domain"/>
    <property type="match status" value="1"/>
</dbReference>
<feature type="region of interest" description="Disordered" evidence="3">
    <location>
        <begin position="117"/>
        <end position="197"/>
    </location>
</feature>
<dbReference type="InterPro" id="IPR033485">
    <property type="entry name" value="EMSY-LIKE_plant"/>
</dbReference>
<proteinExistence type="predicted"/>
<dbReference type="InterPro" id="IPR036142">
    <property type="entry name" value="ENT_dom-like_sf"/>
</dbReference>
<feature type="domain" description="ENT" evidence="4">
    <location>
        <begin position="49"/>
        <end position="136"/>
    </location>
</feature>
<sequence>MDYGNSDSSGTDDDLPPSHASRMQREGRGSGNGRTGVQKIQYESPQDDLETQILWLEQDAYCAVLRAFKAQSDAITWAKESLMCELRKELRVPDEKHRELLSKVTADGVLRQIREWRQSGSNQPGVISNAVSAPGPTPSPTVSASQKKQKTLHGMSNLRLQPAAPNLHKSPVPSSSGPFASKWKDEDSAGVKGKKSKVGYPQANVRQMVKTPQASASGMEQIGHKRLPGRPPGKNRTTAIPDIDPLIGRKVMTRWPQDNSFYDAIITDYNSENGKHALVYDIHTDNETWEWVNLKEIPPSDIRWDGPVPEGYGWVGVKKSAGSGAIVSNARGVLKGQAIMDPRSSQNGIGRRGLRDIELRQTDKLLKEVERVVAVNYPDPVDVERAKKLLKEHELSLLEAIQRLSEVSDGESEDGRNPPSSRTHSADQVRMQSRQNSRNGHGSGDEYDTAVDGRGEGSDGEPYGGEYGGASDDGDEYG</sequence>
<dbReference type="CDD" id="cd20404">
    <property type="entry name" value="Tudor_Agenet_AtEML-like"/>
    <property type="match status" value="1"/>
</dbReference>
<dbReference type="AlphaFoldDB" id="A0A0D6R266"/>
<dbReference type="SUPFAM" id="SSF63748">
    <property type="entry name" value="Tudor/PWWP/MBT"/>
    <property type="match status" value="1"/>
</dbReference>
<dbReference type="SMART" id="SM01191">
    <property type="entry name" value="ENT"/>
    <property type="match status" value="1"/>
</dbReference>
<dbReference type="Pfam" id="PF03735">
    <property type="entry name" value="ENT"/>
    <property type="match status" value="1"/>
</dbReference>
<dbReference type="InterPro" id="IPR014002">
    <property type="entry name" value="Agenet_dom_plant"/>
</dbReference>
<dbReference type="Gene3D" id="2.30.30.140">
    <property type="match status" value="1"/>
</dbReference>
<dbReference type="PANTHER" id="PTHR33432">
    <property type="entry name" value="PROTEIN EMSY-LIKE 4"/>
    <property type="match status" value="1"/>
</dbReference>